<proteinExistence type="inferred from homology"/>
<feature type="domain" description="Glycosyltransferase N-terminal" evidence="6">
    <location>
        <begin position="12"/>
        <end position="164"/>
    </location>
</feature>
<dbReference type="InterPro" id="IPR035595">
    <property type="entry name" value="UDP_glycos_trans_CS"/>
</dbReference>
<dbReference type="EC" id="2.4.1.-" evidence="5"/>
<keyword evidence="3 4" id="KW-0808">Transferase</keyword>
<comment type="caution">
    <text evidence="7">The sequence shown here is derived from an EMBL/GenBank/DDBJ whole genome shotgun (WGS) entry which is preliminary data.</text>
</comment>
<dbReference type="PANTHER" id="PTHR48047">
    <property type="entry name" value="GLYCOSYLTRANSFERASE"/>
    <property type="match status" value="1"/>
</dbReference>
<dbReference type="SUPFAM" id="SSF53756">
    <property type="entry name" value="UDP-Glycosyltransferase/glycogen phosphorylase"/>
    <property type="match status" value="1"/>
</dbReference>
<organism evidence="7 8">
    <name type="scientific">Stylosanthes scabra</name>
    <dbReference type="NCBI Taxonomy" id="79078"/>
    <lineage>
        <taxon>Eukaryota</taxon>
        <taxon>Viridiplantae</taxon>
        <taxon>Streptophyta</taxon>
        <taxon>Embryophyta</taxon>
        <taxon>Tracheophyta</taxon>
        <taxon>Spermatophyta</taxon>
        <taxon>Magnoliopsida</taxon>
        <taxon>eudicotyledons</taxon>
        <taxon>Gunneridae</taxon>
        <taxon>Pentapetalae</taxon>
        <taxon>rosids</taxon>
        <taxon>fabids</taxon>
        <taxon>Fabales</taxon>
        <taxon>Fabaceae</taxon>
        <taxon>Papilionoideae</taxon>
        <taxon>50 kb inversion clade</taxon>
        <taxon>dalbergioids sensu lato</taxon>
        <taxon>Dalbergieae</taxon>
        <taxon>Pterocarpus clade</taxon>
        <taxon>Stylosanthes</taxon>
    </lineage>
</organism>
<evidence type="ECO:0000256" key="5">
    <source>
        <dbReference type="RuleBase" id="RU362057"/>
    </source>
</evidence>
<evidence type="ECO:0000256" key="1">
    <source>
        <dbReference type="ARBA" id="ARBA00009995"/>
    </source>
</evidence>
<dbReference type="CDD" id="cd03784">
    <property type="entry name" value="GT1_Gtf-like"/>
    <property type="match status" value="1"/>
</dbReference>
<keyword evidence="8" id="KW-1185">Reference proteome</keyword>
<dbReference type="Gene3D" id="3.40.50.2000">
    <property type="entry name" value="Glycogen Phosphorylase B"/>
    <property type="match status" value="2"/>
</dbReference>
<protein>
    <recommendedName>
        <fullName evidence="5">Glycosyltransferase</fullName>
        <ecNumber evidence="5">2.4.1.-</ecNumber>
    </recommendedName>
</protein>
<sequence length="483" mass="54076">MDLDHHNNKGHIVMLPFMAHGHLNPFLALAKQILKTTTNNFKITIATTPLNIQYLKSSIIANQEQQQQQNLLELHLAELPFNCVQHDLPPNIESTENLPLSDVFKFIIATTMALENPFHSLISKITEEEGHPPLCIISDIFFGWVTNVAKSFGSKSIIFFTGSAFGVLAYTSILFHLPHRSTDSEEFSVPGFPEKFKFKRSHLHRQIRESDGNDSWSRFFVPQLQLSLKSDGWIGNTVEEVEPLGLDLLRKYIQIPVWCVGPLLQPLAHKGSKFFYISFGSQNTISASQMMALAEGLEQCGRSFIWVLRPALGSDINGEFNADKWLPKGFEERMKITQKGLLVHQWGPQMKILSHKSIAAFLSHCGWNSVLESLSYGVPIIGWPLAAEQAHNAKMLDEELGVSVMVTATVESEISGEEVKNVIEMVMDEESVKGKEMKVKAKEIEVVMREATTHDGEVKGSSLKAIDDFGKAILPNPKLKGKF</sequence>
<evidence type="ECO:0000256" key="4">
    <source>
        <dbReference type="RuleBase" id="RU003718"/>
    </source>
</evidence>
<evidence type="ECO:0000259" key="6">
    <source>
        <dbReference type="Pfam" id="PF26168"/>
    </source>
</evidence>
<accession>A0ABU6V8U0</accession>
<dbReference type="PANTHER" id="PTHR48047:SF107">
    <property type="entry name" value="UDP-GLYCOSYLTRANSFERASE 92A1-LIKE"/>
    <property type="match status" value="1"/>
</dbReference>
<comment type="similarity">
    <text evidence="1 4">Belongs to the UDP-glycosyltransferase family.</text>
</comment>
<reference evidence="7 8" key="1">
    <citation type="journal article" date="2023" name="Plants (Basel)">
        <title>Bridging the Gap: Combining Genomics and Transcriptomics Approaches to Understand Stylosanthes scabra, an Orphan Legume from the Brazilian Caatinga.</title>
        <authorList>
            <person name="Ferreira-Neto J.R.C."/>
            <person name="da Silva M.D."/>
            <person name="Binneck E."/>
            <person name="de Melo N.F."/>
            <person name="da Silva R.H."/>
            <person name="de Melo A.L.T.M."/>
            <person name="Pandolfi V."/>
            <person name="Bustamante F.O."/>
            <person name="Brasileiro-Vidal A.C."/>
            <person name="Benko-Iseppon A.M."/>
        </authorList>
    </citation>
    <scope>NUCLEOTIDE SEQUENCE [LARGE SCALE GENOMIC DNA]</scope>
    <source>
        <tissue evidence="7">Leaves</tissue>
    </source>
</reference>
<evidence type="ECO:0000256" key="2">
    <source>
        <dbReference type="ARBA" id="ARBA00022676"/>
    </source>
</evidence>
<evidence type="ECO:0000256" key="3">
    <source>
        <dbReference type="ARBA" id="ARBA00022679"/>
    </source>
</evidence>
<dbReference type="InterPro" id="IPR058980">
    <property type="entry name" value="Glyco_transf_N"/>
</dbReference>
<dbReference type="InterPro" id="IPR002213">
    <property type="entry name" value="UDP_glucos_trans"/>
</dbReference>
<evidence type="ECO:0000313" key="8">
    <source>
        <dbReference type="Proteomes" id="UP001341840"/>
    </source>
</evidence>
<dbReference type="Proteomes" id="UP001341840">
    <property type="component" value="Unassembled WGS sequence"/>
</dbReference>
<gene>
    <name evidence="7" type="ORF">PIB30_010663</name>
</gene>
<dbReference type="PROSITE" id="PS00375">
    <property type="entry name" value="UDPGT"/>
    <property type="match status" value="1"/>
</dbReference>
<evidence type="ECO:0000313" key="7">
    <source>
        <dbReference type="EMBL" id="MED6168333.1"/>
    </source>
</evidence>
<dbReference type="Pfam" id="PF26168">
    <property type="entry name" value="Glyco_transf_N"/>
    <property type="match status" value="1"/>
</dbReference>
<dbReference type="Pfam" id="PF00201">
    <property type="entry name" value="UDPGT"/>
    <property type="match status" value="1"/>
</dbReference>
<name>A0ABU6V8U0_9FABA</name>
<dbReference type="EMBL" id="JASCZI010151060">
    <property type="protein sequence ID" value="MED6168333.1"/>
    <property type="molecule type" value="Genomic_DNA"/>
</dbReference>
<keyword evidence="2 4" id="KW-0328">Glycosyltransferase</keyword>